<feature type="repeat" description="WD" evidence="12">
    <location>
        <begin position="383"/>
        <end position="417"/>
    </location>
</feature>
<dbReference type="GO" id="GO:0005874">
    <property type="term" value="C:microtubule"/>
    <property type="evidence" value="ECO:0007669"/>
    <property type="project" value="UniProtKB-KW"/>
</dbReference>
<feature type="coiled-coil region" evidence="11">
    <location>
        <begin position="64"/>
        <end position="91"/>
    </location>
</feature>
<dbReference type="GO" id="GO:0023052">
    <property type="term" value="P:signaling"/>
    <property type="evidence" value="ECO:0007669"/>
    <property type="project" value="UniProtKB-ARBA"/>
</dbReference>
<dbReference type="InterPro" id="IPR020472">
    <property type="entry name" value="WD40_PAC1"/>
</dbReference>
<evidence type="ECO:0000256" key="3">
    <source>
        <dbReference type="ARBA" id="ARBA00022574"/>
    </source>
</evidence>
<keyword evidence="7 11" id="KW-0498">Mitosis</keyword>
<dbReference type="Pfam" id="PF00400">
    <property type="entry name" value="WD40"/>
    <property type="match status" value="7"/>
</dbReference>
<dbReference type="GO" id="GO:0051301">
    <property type="term" value="P:cell division"/>
    <property type="evidence" value="ECO:0007669"/>
    <property type="project" value="UniProtKB-KW"/>
</dbReference>
<dbReference type="Proteomes" id="UP000193920">
    <property type="component" value="Unassembled WGS sequence"/>
</dbReference>
<keyword evidence="6" id="KW-0677">Repeat</keyword>
<dbReference type="InterPro" id="IPR056795">
    <property type="entry name" value="PAC1-like_LisH-like_dom"/>
</dbReference>
<dbReference type="Gene3D" id="2.130.10.10">
    <property type="entry name" value="YVTN repeat-like/Quinoprotein amine dehydrogenase"/>
    <property type="match status" value="1"/>
</dbReference>
<dbReference type="GO" id="GO:0000922">
    <property type="term" value="C:spindle pole"/>
    <property type="evidence" value="ECO:0007669"/>
    <property type="project" value="UniProtKB-SubCell"/>
</dbReference>
<feature type="repeat" description="WD" evidence="12">
    <location>
        <begin position="151"/>
        <end position="186"/>
    </location>
</feature>
<evidence type="ECO:0000256" key="7">
    <source>
        <dbReference type="ARBA" id="ARBA00022776"/>
    </source>
</evidence>
<evidence type="ECO:0000313" key="14">
    <source>
        <dbReference type="EMBL" id="ORY34506.1"/>
    </source>
</evidence>
<evidence type="ECO:0000259" key="13">
    <source>
        <dbReference type="Pfam" id="PF24951"/>
    </source>
</evidence>
<feature type="repeat" description="WD" evidence="12">
    <location>
        <begin position="236"/>
        <end position="277"/>
    </location>
</feature>
<dbReference type="InterPro" id="IPR006594">
    <property type="entry name" value="LisH"/>
</dbReference>
<evidence type="ECO:0000256" key="11">
    <source>
        <dbReference type="HAMAP-Rule" id="MF_03141"/>
    </source>
</evidence>
<dbReference type="GO" id="GO:0051012">
    <property type="term" value="P:microtubule sliding"/>
    <property type="evidence" value="ECO:0007669"/>
    <property type="project" value="UniProtKB-UniRule"/>
</dbReference>
<comment type="caution">
    <text evidence="14">The sequence shown here is derived from an EMBL/GenBank/DDBJ whole genome shotgun (WGS) entry which is preliminary data.</text>
</comment>
<dbReference type="InterPro" id="IPR017252">
    <property type="entry name" value="Dynein_regulator_LIS1"/>
</dbReference>
<dbReference type="InterPro" id="IPR036322">
    <property type="entry name" value="WD40_repeat_dom_sf"/>
</dbReference>
<dbReference type="GO" id="GO:0005875">
    <property type="term" value="C:microtubule associated complex"/>
    <property type="evidence" value="ECO:0007669"/>
    <property type="project" value="UniProtKB-UniRule"/>
</dbReference>
<comment type="subunit">
    <text evidence="11">Self-associates. Interacts with NDL1 and dynein.</text>
</comment>
<dbReference type="AlphaFoldDB" id="A0A1Y2BIB5"/>
<dbReference type="SMART" id="SM00320">
    <property type="entry name" value="WD40"/>
    <property type="match status" value="7"/>
</dbReference>
<protein>
    <recommendedName>
        <fullName evidence="11">Nuclear distribution protein PAC1</fullName>
    </recommendedName>
    <alternativeName>
        <fullName evidence="11">Lissencephaly-1 homolog</fullName>
        <shortName evidence="11">LIS-1</shortName>
    </alternativeName>
    <alternativeName>
        <fullName evidence="11">nudF homolog</fullName>
    </alternativeName>
</protein>
<keyword evidence="10 11" id="KW-0131">Cell cycle</keyword>
<feature type="repeat" description="WD" evidence="12">
    <location>
        <begin position="194"/>
        <end position="235"/>
    </location>
</feature>
<evidence type="ECO:0000256" key="9">
    <source>
        <dbReference type="ARBA" id="ARBA00023212"/>
    </source>
</evidence>
<comment type="domain">
    <text evidence="11">Dimerization mediated by the LisH domain may be required to activate dynein.</text>
</comment>
<comment type="function">
    <text evidence="11">Positively regulates the activity of the minus-end directed microtubule motor protein dynein. May enhance dynein-mediated microtubule sliding by targeting dynein to the microtubule plus end. Required for nuclear migration during vegetative growth as well as development. Required for retrograde early endosome (EE) transport from the hyphal tip. Required for localization of dynein to the mitotic spindle poles. Recruits additional proteins to the dynein complex at SPBs.</text>
</comment>
<comment type="similarity">
    <text evidence="11">Belongs to the WD repeat LIS1/nudF family.</text>
</comment>
<dbReference type="GO" id="GO:0007154">
    <property type="term" value="P:cell communication"/>
    <property type="evidence" value="ECO:0007669"/>
    <property type="project" value="UniProtKB-ARBA"/>
</dbReference>
<dbReference type="Gene3D" id="1.20.960.30">
    <property type="match status" value="1"/>
</dbReference>
<dbReference type="GO" id="GO:0070840">
    <property type="term" value="F:dynein complex binding"/>
    <property type="evidence" value="ECO:0007669"/>
    <property type="project" value="UniProtKB-UniRule"/>
</dbReference>
<feature type="repeat" description="WD" evidence="12">
    <location>
        <begin position="109"/>
        <end position="150"/>
    </location>
</feature>
<dbReference type="PROSITE" id="PS50896">
    <property type="entry name" value="LISH"/>
    <property type="match status" value="1"/>
</dbReference>
<dbReference type="InterPro" id="IPR019775">
    <property type="entry name" value="WD40_repeat_CS"/>
</dbReference>
<evidence type="ECO:0000256" key="6">
    <source>
        <dbReference type="ARBA" id="ARBA00022737"/>
    </source>
</evidence>
<dbReference type="InterPro" id="IPR001680">
    <property type="entry name" value="WD40_rpt"/>
</dbReference>
<dbReference type="GO" id="GO:0000132">
    <property type="term" value="P:establishment of mitotic spindle orientation"/>
    <property type="evidence" value="ECO:0007669"/>
    <property type="project" value="UniProtKB-UniRule"/>
</dbReference>
<dbReference type="STRING" id="1754190.A0A1Y2BIB5"/>
<organism evidence="14 15">
    <name type="scientific">Neocallimastix californiae</name>
    <dbReference type="NCBI Taxonomy" id="1754190"/>
    <lineage>
        <taxon>Eukaryota</taxon>
        <taxon>Fungi</taxon>
        <taxon>Fungi incertae sedis</taxon>
        <taxon>Chytridiomycota</taxon>
        <taxon>Chytridiomycota incertae sedis</taxon>
        <taxon>Neocallimastigomycetes</taxon>
        <taxon>Neocallimastigales</taxon>
        <taxon>Neocallimastigaceae</taxon>
        <taxon>Neocallimastix</taxon>
    </lineage>
</organism>
<keyword evidence="1 11" id="KW-0813">Transport</keyword>
<dbReference type="GO" id="GO:0005737">
    <property type="term" value="C:cytoplasm"/>
    <property type="evidence" value="ECO:0007669"/>
    <property type="project" value="UniProtKB-UniRule"/>
</dbReference>
<accession>A0A1Y2BIB5</accession>
<dbReference type="PROSITE" id="PS00678">
    <property type="entry name" value="WD_REPEATS_1"/>
    <property type="match status" value="4"/>
</dbReference>
<evidence type="ECO:0000256" key="5">
    <source>
        <dbReference type="ARBA" id="ARBA00022701"/>
    </source>
</evidence>
<keyword evidence="3 12" id="KW-0853">WD repeat</keyword>
<dbReference type="PIRSF" id="PIRSF037647">
    <property type="entry name" value="Dynein_regulator_Lis1"/>
    <property type="match status" value="1"/>
</dbReference>
<dbReference type="SUPFAM" id="SSF109925">
    <property type="entry name" value="Lissencephaly-1 protein (Lis-1, PAF-AH alpha) N-terminal domain"/>
    <property type="match status" value="1"/>
</dbReference>
<evidence type="ECO:0000256" key="12">
    <source>
        <dbReference type="PROSITE-ProRule" id="PRU00221"/>
    </source>
</evidence>
<dbReference type="PROSITE" id="PS50082">
    <property type="entry name" value="WD_REPEATS_2"/>
    <property type="match status" value="7"/>
</dbReference>
<comment type="subcellular location">
    <subcellularLocation>
        <location evidence="11">Cytoplasm</location>
        <location evidence="11">Cytoskeleton</location>
    </subcellularLocation>
    <subcellularLocation>
        <location evidence="11">Cytoplasm</location>
        <location evidence="11">Cytoskeleton</location>
        <location evidence="11">Spindle pole</location>
    </subcellularLocation>
    <text evidence="11">Localizes to the plus ends of microtubules at the hyphal tip and the mitotic spindle poles.</text>
</comment>
<evidence type="ECO:0000256" key="10">
    <source>
        <dbReference type="ARBA" id="ARBA00023306"/>
    </source>
</evidence>
<dbReference type="PANTHER" id="PTHR22847:SF637">
    <property type="entry name" value="WD REPEAT DOMAIN 5B"/>
    <property type="match status" value="1"/>
</dbReference>
<dbReference type="OrthoDB" id="10264588at2759"/>
<keyword evidence="8 11" id="KW-0175">Coiled coil</keyword>
<dbReference type="PANTHER" id="PTHR22847">
    <property type="entry name" value="WD40 REPEAT PROTEIN"/>
    <property type="match status" value="1"/>
</dbReference>
<keyword evidence="9 11" id="KW-0206">Cytoskeleton</keyword>
<dbReference type="Pfam" id="PF24951">
    <property type="entry name" value="LisH_PAC1"/>
    <property type="match status" value="1"/>
</dbReference>
<proteinExistence type="inferred from homology"/>
<dbReference type="InterPro" id="IPR037190">
    <property type="entry name" value="LIS1_N"/>
</dbReference>
<dbReference type="PROSITE" id="PS50294">
    <property type="entry name" value="WD_REPEATS_REGION"/>
    <property type="match status" value="5"/>
</dbReference>
<evidence type="ECO:0000256" key="1">
    <source>
        <dbReference type="ARBA" id="ARBA00022448"/>
    </source>
</evidence>
<evidence type="ECO:0000256" key="8">
    <source>
        <dbReference type="ARBA" id="ARBA00023054"/>
    </source>
</evidence>
<evidence type="ECO:0000313" key="15">
    <source>
        <dbReference type="Proteomes" id="UP000193920"/>
    </source>
</evidence>
<gene>
    <name evidence="11" type="primary">PAC1</name>
    <name evidence="11" type="synonym">LIS1</name>
    <name evidence="14" type="ORF">LY90DRAFT_523998</name>
</gene>
<dbReference type="SUPFAM" id="SSF50978">
    <property type="entry name" value="WD40 repeat-like"/>
    <property type="match status" value="1"/>
</dbReference>
<dbReference type="GO" id="GO:1990234">
    <property type="term" value="C:transferase complex"/>
    <property type="evidence" value="ECO:0007669"/>
    <property type="project" value="UniProtKB-ARBA"/>
</dbReference>
<dbReference type="EMBL" id="MCOG01000154">
    <property type="protein sequence ID" value="ORY34506.1"/>
    <property type="molecule type" value="Genomic_DNA"/>
</dbReference>
<feature type="repeat" description="WD" evidence="12">
    <location>
        <begin position="341"/>
        <end position="382"/>
    </location>
</feature>
<feature type="domain" description="PAC1-like LisH-like dimerisation" evidence="13">
    <location>
        <begin position="11"/>
        <end position="44"/>
    </location>
</feature>
<dbReference type="HAMAP" id="MF_03141">
    <property type="entry name" value="lis1"/>
    <property type="match status" value="1"/>
</dbReference>
<name>A0A1Y2BIB5_9FUNG</name>
<keyword evidence="15" id="KW-1185">Reference proteome</keyword>
<reference evidence="14 15" key="1">
    <citation type="submission" date="2016-08" db="EMBL/GenBank/DDBJ databases">
        <title>A Parts List for Fungal Cellulosomes Revealed by Comparative Genomics.</title>
        <authorList>
            <consortium name="DOE Joint Genome Institute"/>
            <person name="Haitjema C.H."/>
            <person name="Gilmore S.P."/>
            <person name="Henske J.K."/>
            <person name="Solomon K.V."/>
            <person name="De Groot R."/>
            <person name="Kuo A."/>
            <person name="Mondo S.J."/>
            <person name="Salamov A.A."/>
            <person name="Labutti K."/>
            <person name="Zhao Z."/>
            <person name="Chiniquy J."/>
            <person name="Barry K."/>
            <person name="Brewer H.M."/>
            <person name="Purvine S.O."/>
            <person name="Wright A.T."/>
            <person name="Boxma B."/>
            <person name="Van Alen T."/>
            <person name="Hackstein J.H."/>
            <person name="Baker S.E."/>
            <person name="Grigoriev I.V."/>
            <person name="O'Malley M.A."/>
        </authorList>
    </citation>
    <scope>NUCLEOTIDE SEQUENCE [LARGE SCALE GENOMIC DNA]</scope>
    <source>
        <strain evidence="14 15">G1</strain>
    </source>
</reference>
<dbReference type="FunFam" id="1.20.960.30:FF:000002">
    <property type="entry name" value="Platelet-activating factor acetylhydrolase ib"/>
    <property type="match status" value="1"/>
</dbReference>
<dbReference type="PRINTS" id="PR00320">
    <property type="entry name" value="GPROTEINBRPT"/>
</dbReference>
<evidence type="ECO:0000256" key="2">
    <source>
        <dbReference type="ARBA" id="ARBA00022490"/>
    </source>
</evidence>
<feature type="repeat" description="WD" evidence="12">
    <location>
        <begin position="315"/>
        <end position="340"/>
    </location>
</feature>
<sequence length="417" mass="47767">MINLNLILTTKQSEELRLAILDYFHVNGFTNSFQALQSEAIIEDYNGDGKQRYSGLLEKKWLSVIRLQKKIMELEKKLSQVEEELNNAPIRKPTSTVDWIPRSPEKHTLTRHRLPITSVAFHPLFSIIASASEDSTIIIWDYETGEFERTLKGHTKAVQDINFDSKGNYLVSCSADLTIKIWDAQNDYVCIKTLYGHDHSISSCVFLPNNDFIMSASRDKTIKVWELASGFCTKTFTGHTDWVRSAICSDDGKYVASCSNDKNIRITDYNTGECKHELRGHDHVIECITYAPINSYQAIRELTDIKENSQEEVPGHFIFSGSRDKSIRLWDTFHNQCLHIFNGHDNWVRDIIVHPNGKYLISVSDDKTMKVWDIKTGHCIKTIEGHQHFVTCVDFNKTSPLIATGSVDQTVKIWECR</sequence>
<dbReference type="CDD" id="cd00200">
    <property type="entry name" value="WD40"/>
    <property type="match status" value="1"/>
</dbReference>
<dbReference type="FunFam" id="2.130.10.10:FF:000342">
    <property type="entry name" value="Nuclear distribution protein PAC1"/>
    <property type="match status" value="1"/>
</dbReference>
<evidence type="ECO:0000256" key="4">
    <source>
        <dbReference type="ARBA" id="ARBA00022618"/>
    </source>
</evidence>
<keyword evidence="4 11" id="KW-0132">Cell division</keyword>
<keyword evidence="5 11" id="KW-0493">Microtubule</keyword>
<keyword evidence="2 11" id="KW-0963">Cytoplasm</keyword>
<dbReference type="InterPro" id="IPR015943">
    <property type="entry name" value="WD40/YVTN_repeat-like_dom_sf"/>
</dbReference>